<gene>
    <name evidence="5" type="primary">rimM</name>
    <name evidence="8" type="ordered locus">MPTP_1037</name>
</gene>
<evidence type="ECO:0000256" key="3">
    <source>
        <dbReference type="ARBA" id="ARBA00022552"/>
    </source>
</evidence>
<evidence type="ECO:0000259" key="7">
    <source>
        <dbReference type="Pfam" id="PF24986"/>
    </source>
</evidence>
<keyword evidence="1 5" id="KW-0963">Cytoplasm</keyword>
<name>F3YAG7_MELPT</name>
<dbReference type="GO" id="GO:0006364">
    <property type="term" value="P:rRNA processing"/>
    <property type="evidence" value="ECO:0007669"/>
    <property type="project" value="UniProtKB-UniRule"/>
</dbReference>
<dbReference type="SUPFAM" id="SSF50447">
    <property type="entry name" value="Translation proteins"/>
    <property type="match status" value="1"/>
</dbReference>
<keyword evidence="4 5" id="KW-0143">Chaperone</keyword>
<evidence type="ECO:0000256" key="2">
    <source>
        <dbReference type="ARBA" id="ARBA00022517"/>
    </source>
</evidence>
<reference evidence="8 9" key="1">
    <citation type="journal article" date="2011" name="J. Bacteriol.">
        <title>Complete genome sequence of Melissococcus plutonius ATCC 35311.</title>
        <authorList>
            <person name="Okumura K."/>
            <person name="Arai R."/>
            <person name="Okura M."/>
            <person name="Kirikae T."/>
            <person name="Takamatsu D."/>
            <person name="Osaki M."/>
            <person name="Miyoshi-Akiyama T."/>
        </authorList>
    </citation>
    <scope>NUCLEOTIDE SEQUENCE [LARGE SCALE GENOMIC DNA]</scope>
    <source>
        <strain evidence="9">ATCC 35311 / CIP 104052 / LMG 20360 / NCIMB 702443</strain>
    </source>
</reference>
<evidence type="ECO:0000256" key="5">
    <source>
        <dbReference type="HAMAP-Rule" id="MF_00014"/>
    </source>
</evidence>
<keyword evidence="9" id="KW-1185">Reference proteome</keyword>
<dbReference type="Pfam" id="PF24986">
    <property type="entry name" value="PRC_RimM"/>
    <property type="match status" value="1"/>
</dbReference>
<dbReference type="STRING" id="940190.MPTP_1037"/>
<dbReference type="KEGG" id="mps:MPTP_1037"/>
<dbReference type="InterPro" id="IPR011961">
    <property type="entry name" value="RimM"/>
</dbReference>
<protein>
    <recommendedName>
        <fullName evidence="5">Ribosome maturation factor RimM</fullName>
    </recommendedName>
</protein>
<dbReference type="Gene3D" id="2.40.30.60">
    <property type="entry name" value="RimM"/>
    <property type="match status" value="1"/>
</dbReference>
<dbReference type="PANTHER" id="PTHR33692:SF1">
    <property type="entry name" value="RIBOSOME MATURATION FACTOR RIMM"/>
    <property type="match status" value="1"/>
</dbReference>
<evidence type="ECO:0000259" key="6">
    <source>
        <dbReference type="Pfam" id="PF01782"/>
    </source>
</evidence>
<dbReference type="InterPro" id="IPR011033">
    <property type="entry name" value="PRC_barrel-like_sf"/>
</dbReference>
<accession>F3YAG7</accession>
<dbReference type="PANTHER" id="PTHR33692">
    <property type="entry name" value="RIBOSOME MATURATION FACTOR RIMM"/>
    <property type="match status" value="1"/>
</dbReference>
<dbReference type="GO" id="GO:0043022">
    <property type="term" value="F:ribosome binding"/>
    <property type="evidence" value="ECO:0007669"/>
    <property type="project" value="InterPro"/>
</dbReference>
<sequence length="175" mass="19972">MVTEYLNVGKIVNTQGIKGEVRVISQTDFPEERYKRGAKLTLFNKDKEPIELVIKSHRKHKNFDILSFENHPSINDVENYRDGILKVKKSQLSDLPENEFYYHEIIGLTVIDDQGQKIGHIKEILSPGANDVWVVKQNDGTELLLPYIDSVIQSVDLTNKSVQVIIPEGLIDDEN</sequence>
<dbReference type="NCBIfam" id="TIGR02273">
    <property type="entry name" value="16S_RimM"/>
    <property type="match status" value="1"/>
</dbReference>
<keyword evidence="2 5" id="KW-0690">Ribosome biogenesis</keyword>
<dbReference type="AlphaFoldDB" id="F3YAG7"/>
<feature type="domain" description="Ribosome maturation factor RimM PRC barrel" evidence="7">
    <location>
        <begin position="103"/>
        <end position="170"/>
    </location>
</feature>
<feature type="domain" description="RimM N-terminal" evidence="6">
    <location>
        <begin position="8"/>
        <end position="91"/>
    </location>
</feature>
<dbReference type="InterPro" id="IPR002676">
    <property type="entry name" value="RimM_N"/>
</dbReference>
<dbReference type="InterPro" id="IPR036976">
    <property type="entry name" value="RimM_N_sf"/>
</dbReference>
<evidence type="ECO:0000313" key="9">
    <source>
        <dbReference type="Proteomes" id="UP000008456"/>
    </source>
</evidence>
<evidence type="ECO:0000256" key="1">
    <source>
        <dbReference type="ARBA" id="ARBA00022490"/>
    </source>
</evidence>
<dbReference type="Gene3D" id="2.30.30.240">
    <property type="entry name" value="PRC-barrel domain"/>
    <property type="match status" value="1"/>
</dbReference>
<comment type="subcellular location">
    <subcellularLocation>
        <location evidence="5">Cytoplasm</location>
    </subcellularLocation>
</comment>
<comment type="similarity">
    <text evidence="5">Belongs to the RimM family.</text>
</comment>
<dbReference type="InterPro" id="IPR056792">
    <property type="entry name" value="PRC_RimM"/>
</dbReference>
<comment type="subunit">
    <text evidence="5">Binds ribosomal protein uS19.</text>
</comment>
<comment type="domain">
    <text evidence="5">The PRC barrel domain binds ribosomal protein uS19.</text>
</comment>
<dbReference type="Proteomes" id="UP000008456">
    <property type="component" value="Chromosome"/>
</dbReference>
<evidence type="ECO:0000256" key="4">
    <source>
        <dbReference type="ARBA" id="ARBA00023186"/>
    </source>
</evidence>
<organism evidence="8 9">
    <name type="scientific">Melissococcus plutonius (strain ATCC 35311 / DSM 29964 / CIP 104052 / LMG 20360 / NCIMB 702443)</name>
    <dbReference type="NCBI Taxonomy" id="940190"/>
    <lineage>
        <taxon>Bacteria</taxon>
        <taxon>Bacillati</taxon>
        <taxon>Bacillota</taxon>
        <taxon>Bacilli</taxon>
        <taxon>Lactobacillales</taxon>
        <taxon>Enterococcaceae</taxon>
        <taxon>Melissococcus</taxon>
    </lineage>
</organism>
<dbReference type="HAMAP" id="MF_00014">
    <property type="entry name" value="Ribosome_mat_RimM"/>
    <property type="match status" value="1"/>
</dbReference>
<dbReference type="EMBL" id="AP012200">
    <property type="protein sequence ID" value="BAK21495.1"/>
    <property type="molecule type" value="Genomic_DNA"/>
</dbReference>
<evidence type="ECO:0000313" key="8">
    <source>
        <dbReference type="EMBL" id="BAK21495.1"/>
    </source>
</evidence>
<dbReference type="SUPFAM" id="SSF50346">
    <property type="entry name" value="PRC-barrel domain"/>
    <property type="match status" value="1"/>
</dbReference>
<dbReference type="InterPro" id="IPR009000">
    <property type="entry name" value="Transl_B-barrel_sf"/>
</dbReference>
<dbReference type="HOGENOM" id="CLU_077636_3_1_9"/>
<keyword evidence="3 5" id="KW-0698">rRNA processing</keyword>
<proteinExistence type="inferred from homology"/>
<comment type="function">
    <text evidence="5">An accessory protein needed during the final step in the assembly of 30S ribosomal subunit, possibly for assembly of the head region. Essential for efficient processing of 16S rRNA. May be needed both before and after RbfA during the maturation of 16S rRNA. It has affinity for free ribosomal 30S subunits but not for 70S ribosomes.</text>
</comment>
<dbReference type="GO" id="GO:0042274">
    <property type="term" value="P:ribosomal small subunit biogenesis"/>
    <property type="evidence" value="ECO:0007669"/>
    <property type="project" value="UniProtKB-UniRule"/>
</dbReference>
<dbReference type="GO" id="GO:0005840">
    <property type="term" value="C:ribosome"/>
    <property type="evidence" value="ECO:0007669"/>
    <property type="project" value="InterPro"/>
</dbReference>
<dbReference type="Pfam" id="PF01782">
    <property type="entry name" value="RimM"/>
    <property type="match status" value="1"/>
</dbReference>
<dbReference type="GO" id="GO:0005737">
    <property type="term" value="C:cytoplasm"/>
    <property type="evidence" value="ECO:0007669"/>
    <property type="project" value="UniProtKB-SubCell"/>
</dbReference>
<reference key="2">
    <citation type="submission" date="2011-04" db="EMBL/GenBank/DDBJ databases">
        <title>Whole genome sequence of Melissococcus plutonius ATCC 35311.</title>
        <authorList>
            <person name="Okumura K."/>
            <person name="Arai R."/>
            <person name="Osaki M."/>
            <person name="Okura M."/>
            <person name="Kirikae T."/>
            <person name="Takamatsu D."/>
            <person name="Akiyama T."/>
        </authorList>
    </citation>
    <scope>NUCLEOTIDE SEQUENCE</scope>
    <source>
        <strain>ATCC 35311</strain>
    </source>
</reference>